<dbReference type="Proteomes" id="UP001595957">
    <property type="component" value="Unassembled WGS sequence"/>
</dbReference>
<dbReference type="RefSeq" id="WP_380805117.1">
    <property type="nucleotide sequence ID" value="NZ_JBHSFZ010000025.1"/>
</dbReference>
<dbReference type="EMBL" id="JBHSFZ010000025">
    <property type="protein sequence ID" value="MFC4595031.1"/>
    <property type="molecule type" value="Genomic_DNA"/>
</dbReference>
<keyword evidence="2" id="KW-1185">Reference proteome</keyword>
<proteinExistence type="predicted"/>
<evidence type="ECO:0000313" key="2">
    <source>
        <dbReference type="Proteomes" id="UP001595957"/>
    </source>
</evidence>
<organism evidence="1 2">
    <name type="scientific">Sphingobium tyrosinilyticum</name>
    <dbReference type="NCBI Taxonomy" id="2715436"/>
    <lineage>
        <taxon>Bacteria</taxon>
        <taxon>Pseudomonadati</taxon>
        <taxon>Pseudomonadota</taxon>
        <taxon>Alphaproteobacteria</taxon>
        <taxon>Sphingomonadales</taxon>
        <taxon>Sphingomonadaceae</taxon>
        <taxon>Sphingobium</taxon>
    </lineage>
</organism>
<gene>
    <name evidence="1" type="ORF">ACFO3E_12610</name>
</gene>
<evidence type="ECO:0000313" key="1">
    <source>
        <dbReference type="EMBL" id="MFC4595031.1"/>
    </source>
</evidence>
<reference evidence="2" key="1">
    <citation type="journal article" date="2019" name="Int. J. Syst. Evol. Microbiol.">
        <title>The Global Catalogue of Microorganisms (GCM) 10K type strain sequencing project: providing services to taxonomists for standard genome sequencing and annotation.</title>
        <authorList>
            <consortium name="The Broad Institute Genomics Platform"/>
            <consortium name="The Broad Institute Genome Sequencing Center for Infectious Disease"/>
            <person name="Wu L."/>
            <person name="Ma J."/>
        </authorList>
    </citation>
    <scope>NUCLEOTIDE SEQUENCE [LARGE SCALE GENOMIC DNA]</scope>
    <source>
        <strain evidence="2">NBRC 103632</strain>
    </source>
</reference>
<sequence length="47" mass="4984">MHPSPTPYLIISGVVDVSSFLPHLTAEEDIGDDNPGVFLAYAGIRNG</sequence>
<protein>
    <submittedName>
        <fullName evidence="1">Uncharacterized protein</fullName>
    </submittedName>
</protein>
<comment type="caution">
    <text evidence="1">The sequence shown here is derived from an EMBL/GenBank/DDBJ whole genome shotgun (WGS) entry which is preliminary data.</text>
</comment>
<accession>A0ABV9EZE6</accession>
<name>A0ABV9EZE6_9SPHN</name>